<name>A0A150PIV7_SORCE</name>
<dbReference type="PANTHER" id="PTHR42912:SF85">
    <property type="entry name" value="METHYLTRANSFERASE TYPE 11"/>
    <property type="match status" value="1"/>
</dbReference>
<evidence type="ECO:0000256" key="1">
    <source>
        <dbReference type="SAM" id="MobiDB-lite"/>
    </source>
</evidence>
<dbReference type="InterPro" id="IPR029063">
    <property type="entry name" value="SAM-dependent_MTases_sf"/>
</dbReference>
<evidence type="ECO:0000259" key="2">
    <source>
        <dbReference type="Pfam" id="PF08241"/>
    </source>
</evidence>
<dbReference type="CDD" id="cd02440">
    <property type="entry name" value="AdoMet_MTases"/>
    <property type="match status" value="1"/>
</dbReference>
<dbReference type="Proteomes" id="UP000075420">
    <property type="component" value="Unassembled WGS sequence"/>
</dbReference>
<dbReference type="GO" id="GO:0008757">
    <property type="term" value="F:S-adenosylmethionine-dependent methyltransferase activity"/>
    <property type="evidence" value="ECO:0007669"/>
    <property type="project" value="InterPro"/>
</dbReference>
<proteinExistence type="predicted"/>
<dbReference type="Gene3D" id="3.40.50.150">
    <property type="entry name" value="Vaccinia Virus protein VP39"/>
    <property type="match status" value="1"/>
</dbReference>
<feature type="region of interest" description="Disordered" evidence="1">
    <location>
        <begin position="257"/>
        <end position="288"/>
    </location>
</feature>
<reference evidence="3 4" key="1">
    <citation type="submission" date="2014-02" db="EMBL/GenBank/DDBJ databases">
        <title>The small core and large imbalanced accessory genome model reveals a collaborative survival strategy of Sorangium cellulosum strains in nature.</title>
        <authorList>
            <person name="Han K."/>
            <person name="Peng R."/>
            <person name="Blom J."/>
            <person name="Li Y.-Z."/>
        </authorList>
    </citation>
    <scope>NUCLEOTIDE SEQUENCE [LARGE SCALE GENOMIC DNA]</scope>
    <source>
        <strain evidence="3 4">So0157-25</strain>
    </source>
</reference>
<evidence type="ECO:0000313" key="3">
    <source>
        <dbReference type="EMBL" id="KYF55605.1"/>
    </source>
</evidence>
<dbReference type="AlphaFoldDB" id="A0A150PIV7"/>
<dbReference type="EMBL" id="JELY01001490">
    <property type="protein sequence ID" value="KYF55605.1"/>
    <property type="molecule type" value="Genomic_DNA"/>
</dbReference>
<feature type="domain" description="Methyltransferase type 11" evidence="2">
    <location>
        <begin position="48"/>
        <end position="138"/>
    </location>
</feature>
<sequence>MNELLLALLRRPPLGRAARAASDWVDLQLAHVVGSLARLAPRARGRLLDVGCGDKPYEHLFRPHVLEYLGVEHEATFGATAARSRGKADVLYDGDRLPFPDASFDTVLSVQVLEHTPRPEALVAEMARVLRPGGLLILSAPFSFRLHEEPHDYFRFSPHGLRALCGRAGLAIEEIHPHGSLWSLLGHKVNSYLALQVAQIGGVAQSLGKLGHEASAGGRARVWTLPLVAPAMIAVAAAARALDRALPDPTETLGFTLAARRSPASGATGPSDPGRAPGRCAARSASAS</sequence>
<organism evidence="3 4">
    <name type="scientific">Sorangium cellulosum</name>
    <name type="common">Polyangium cellulosum</name>
    <dbReference type="NCBI Taxonomy" id="56"/>
    <lineage>
        <taxon>Bacteria</taxon>
        <taxon>Pseudomonadati</taxon>
        <taxon>Myxococcota</taxon>
        <taxon>Polyangia</taxon>
        <taxon>Polyangiales</taxon>
        <taxon>Polyangiaceae</taxon>
        <taxon>Sorangium</taxon>
    </lineage>
</organism>
<dbReference type="InterPro" id="IPR050508">
    <property type="entry name" value="Methyltransf_Superfamily"/>
</dbReference>
<gene>
    <name evidence="3" type="ORF">BE08_15895</name>
</gene>
<dbReference type="Pfam" id="PF08241">
    <property type="entry name" value="Methyltransf_11"/>
    <property type="match status" value="1"/>
</dbReference>
<protein>
    <recommendedName>
        <fullName evidence="2">Methyltransferase type 11 domain-containing protein</fullName>
    </recommendedName>
</protein>
<comment type="caution">
    <text evidence="3">The sequence shown here is derived from an EMBL/GenBank/DDBJ whole genome shotgun (WGS) entry which is preliminary data.</text>
</comment>
<evidence type="ECO:0000313" key="4">
    <source>
        <dbReference type="Proteomes" id="UP000075420"/>
    </source>
</evidence>
<dbReference type="PANTHER" id="PTHR42912">
    <property type="entry name" value="METHYLTRANSFERASE"/>
    <property type="match status" value="1"/>
</dbReference>
<dbReference type="InterPro" id="IPR013216">
    <property type="entry name" value="Methyltransf_11"/>
</dbReference>
<accession>A0A150PIV7</accession>
<dbReference type="SUPFAM" id="SSF53335">
    <property type="entry name" value="S-adenosyl-L-methionine-dependent methyltransferases"/>
    <property type="match status" value="1"/>
</dbReference>